<evidence type="ECO:0000313" key="1">
    <source>
        <dbReference type="EMBL" id="GAA4385041.1"/>
    </source>
</evidence>
<protein>
    <submittedName>
        <fullName evidence="1">Uncharacterized protein</fullName>
    </submittedName>
</protein>
<organism evidence="1 2">
    <name type="scientific">Brevibacterium pityocampae</name>
    <dbReference type="NCBI Taxonomy" id="506594"/>
    <lineage>
        <taxon>Bacteria</taxon>
        <taxon>Bacillati</taxon>
        <taxon>Actinomycetota</taxon>
        <taxon>Actinomycetes</taxon>
        <taxon>Micrococcales</taxon>
        <taxon>Brevibacteriaceae</taxon>
        <taxon>Brevibacterium</taxon>
    </lineage>
</organism>
<accession>A0ABP8J4T1</accession>
<dbReference type="Proteomes" id="UP001500642">
    <property type="component" value="Unassembled WGS sequence"/>
</dbReference>
<gene>
    <name evidence="1" type="ORF">GCM10023167_06480</name>
</gene>
<evidence type="ECO:0000313" key="2">
    <source>
        <dbReference type="Proteomes" id="UP001500642"/>
    </source>
</evidence>
<dbReference type="EMBL" id="BAABGL010000002">
    <property type="protein sequence ID" value="GAA4385041.1"/>
    <property type="molecule type" value="Genomic_DNA"/>
</dbReference>
<name>A0ABP8J4T1_9MICO</name>
<reference evidence="2" key="1">
    <citation type="journal article" date="2019" name="Int. J. Syst. Evol. Microbiol.">
        <title>The Global Catalogue of Microorganisms (GCM) 10K type strain sequencing project: providing services to taxonomists for standard genome sequencing and annotation.</title>
        <authorList>
            <consortium name="The Broad Institute Genomics Platform"/>
            <consortium name="The Broad Institute Genome Sequencing Center for Infectious Disease"/>
            <person name="Wu L."/>
            <person name="Ma J."/>
        </authorList>
    </citation>
    <scope>NUCLEOTIDE SEQUENCE [LARGE SCALE GENOMIC DNA]</scope>
    <source>
        <strain evidence="2">JCM 17808</strain>
    </source>
</reference>
<sequence>MRDAVLLGCAGAVRTAAWVPEAERRRARSRGRSDPRRRSALTYRAFSFTYEPKTVNMDW</sequence>
<proteinExistence type="predicted"/>
<comment type="caution">
    <text evidence="1">The sequence shown here is derived from an EMBL/GenBank/DDBJ whole genome shotgun (WGS) entry which is preliminary data.</text>
</comment>
<keyword evidence="2" id="KW-1185">Reference proteome</keyword>